<dbReference type="OrthoDB" id="1917726at2759"/>
<evidence type="ECO:0000259" key="3">
    <source>
        <dbReference type="Pfam" id="PF21355"/>
    </source>
</evidence>
<dbReference type="Gene3D" id="1.25.40.10">
    <property type="entry name" value="Tetratricopeptide repeat domain"/>
    <property type="match status" value="1"/>
</dbReference>
<evidence type="ECO:0000313" key="4">
    <source>
        <dbReference type="EMBL" id="CAH1799738.1"/>
    </source>
</evidence>
<dbReference type="PANTHER" id="PTHR19959:SF119">
    <property type="entry name" value="FUNGAL LIPASE-LIKE DOMAIN-CONTAINING PROTEIN"/>
    <property type="match status" value="1"/>
</dbReference>
<dbReference type="Pfam" id="PF13424">
    <property type="entry name" value="TPR_12"/>
    <property type="match status" value="2"/>
</dbReference>
<keyword evidence="1" id="KW-0802">TPR repeat</keyword>
<organism evidence="4 5">
    <name type="scientific">Owenia fusiformis</name>
    <name type="common">Polychaete worm</name>
    <dbReference type="NCBI Taxonomy" id="6347"/>
    <lineage>
        <taxon>Eukaryota</taxon>
        <taxon>Metazoa</taxon>
        <taxon>Spiralia</taxon>
        <taxon>Lophotrochozoa</taxon>
        <taxon>Annelida</taxon>
        <taxon>Polychaeta</taxon>
        <taxon>Sedentaria</taxon>
        <taxon>Canalipalpata</taxon>
        <taxon>Sabellida</taxon>
        <taxon>Oweniida</taxon>
        <taxon>Oweniidae</taxon>
        <taxon>Owenia</taxon>
    </lineage>
</organism>
<name>A0A8S4Q2D0_OWEFU</name>
<proteinExistence type="predicted"/>
<evidence type="ECO:0000313" key="5">
    <source>
        <dbReference type="Proteomes" id="UP000749559"/>
    </source>
</evidence>
<dbReference type="InterPro" id="IPR019734">
    <property type="entry name" value="TPR_rpt"/>
</dbReference>
<accession>A0A8S4Q2D0</accession>
<feature type="region of interest" description="Disordered" evidence="2">
    <location>
        <begin position="226"/>
        <end position="292"/>
    </location>
</feature>
<dbReference type="AlphaFoldDB" id="A0A8S4Q2D0"/>
<keyword evidence="5" id="KW-1185">Reference proteome</keyword>
<dbReference type="InterPro" id="IPR011990">
    <property type="entry name" value="TPR-like_helical_dom_sf"/>
</dbReference>
<dbReference type="PANTHER" id="PTHR19959">
    <property type="entry name" value="KINESIN LIGHT CHAIN"/>
    <property type="match status" value="1"/>
</dbReference>
<evidence type="ECO:0000256" key="1">
    <source>
        <dbReference type="PROSITE-ProRule" id="PRU00339"/>
    </source>
</evidence>
<dbReference type="Pfam" id="PF21355">
    <property type="entry name" value="TRAF-mep_MATH"/>
    <property type="match status" value="1"/>
</dbReference>
<dbReference type="SUPFAM" id="SSF49599">
    <property type="entry name" value="TRAF domain-like"/>
    <property type="match status" value="1"/>
</dbReference>
<feature type="non-terminal residue" evidence="4">
    <location>
        <position position="1"/>
    </location>
</feature>
<reference evidence="4" key="1">
    <citation type="submission" date="2022-03" db="EMBL/GenBank/DDBJ databases">
        <authorList>
            <person name="Martin C."/>
        </authorList>
    </citation>
    <scope>NUCLEOTIDE SEQUENCE</scope>
</reference>
<dbReference type="SUPFAM" id="SSF48452">
    <property type="entry name" value="TPR-like"/>
    <property type="match status" value="1"/>
</dbReference>
<feature type="compositionally biased region" description="Polar residues" evidence="2">
    <location>
        <begin position="281"/>
        <end position="292"/>
    </location>
</feature>
<dbReference type="InterPro" id="IPR049342">
    <property type="entry name" value="TRAF1-6_MATH_dom"/>
</dbReference>
<feature type="domain" description="TRAF1-6 MATH" evidence="3">
    <location>
        <begin position="489"/>
        <end position="535"/>
    </location>
</feature>
<gene>
    <name evidence="4" type="ORF">OFUS_LOCUS23715</name>
</gene>
<protein>
    <recommendedName>
        <fullName evidence="3">TRAF1-6 MATH domain-containing protein</fullName>
    </recommendedName>
</protein>
<dbReference type="Gene3D" id="2.60.210.10">
    <property type="entry name" value="Apoptosis, Tumor Necrosis Factor Receptor Associated Protein 2, Chain A"/>
    <property type="match status" value="1"/>
</dbReference>
<feature type="compositionally biased region" description="Basic and acidic residues" evidence="2">
    <location>
        <begin position="230"/>
        <end position="242"/>
    </location>
</feature>
<evidence type="ECO:0000256" key="2">
    <source>
        <dbReference type="SAM" id="MobiDB-lite"/>
    </source>
</evidence>
<dbReference type="EMBL" id="CAIIXF020000011">
    <property type="protein sequence ID" value="CAH1799738.1"/>
    <property type="molecule type" value="Genomic_DNA"/>
</dbReference>
<dbReference type="PROSITE" id="PS50005">
    <property type="entry name" value="TPR"/>
    <property type="match status" value="1"/>
</dbReference>
<dbReference type="SMART" id="SM00028">
    <property type="entry name" value="TPR"/>
    <property type="match status" value="4"/>
</dbReference>
<feature type="compositionally biased region" description="Basic residues" evidence="2">
    <location>
        <begin position="265"/>
        <end position="276"/>
    </location>
</feature>
<feature type="non-terminal residue" evidence="4">
    <location>
        <position position="535"/>
    </location>
</feature>
<sequence length="535" mass="60637">FHTLSDRRTLIKLQLIISGIEKNPGPRVIETDGDFGDEKIQSCHDALSKLITSHGNTPHSDIARSLNNIGNGYMSLGNTREALKYYLECLSMWKQLYGNQAHMEVAASIDNIGKAYQILEDPEKAIQYYEESLVTKRQIYGNQPHPDIAASLENIGNAASRKGDLEKAIHYTEESLTMMKLLKGDQPHTDIANALENIGKIYESKGDLNQAMKYQEKSSEIKRLLHGKQPHTDEAEAEKEIDGVTLRAKTTQGTTLKNEKSKDIKQRRKKQNHSKPKHNETASPVESTDVQMMGKVNNNNSEETREQPGSTEDATNISNTSELLHLIKDTMRICTFLSNDITADLANIENQFLQKLNRLERQVGIDSEVDKTENQHKAVVIKDSVELTYDKEEMFNSVIQVLQEESKWIKNRLANLESGVQKHFFQVLKNLFVQHQRTDKFITRQEDSIKQLDTAMTDVQLTVHNGIMILPIEDFQAKFQKAKVRDPASITSPAFYTRRGGYKLKIRVYLNGDGLGLGTHVSIYIMMCKSQFDAL</sequence>
<feature type="repeat" description="TPR" evidence="1">
    <location>
        <begin position="63"/>
        <end position="96"/>
    </location>
</feature>
<dbReference type="InterPro" id="IPR008974">
    <property type="entry name" value="TRAF-like"/>
</dbReference>
<comment type="caution">
    <text evidence="4">The sequence shown here is derived from an EMBL/GenBank/DDBJ whole genome shotgun (WGS) entry which is preliminary data.</text>
</comment>
<dbReference type="Proteomes" id="UP000749559">
    <property type="component" value="Unassembled WGS sequence"/>
</dbReference>